<dbReference type="InterPro" id="IPR012831">
    <property type="entry name" value="CobZ"/>
</dbReference>
<dbReference type="GO" id="GO:0016491">
    <property type="term" value="F:oxidoreductase activity"/>
    <property type="evidence" value="ECO:0007669"/>
    <property type="project" value="UniProtKB-KW"/>
</dbReference>
<keyword evidence="2" id="KW-0285">Flavoprotein</keyword>
<dbReference type="AlphaFoldDB" id="A0A6G7VCM0"/>
<dbReference type="NCBIfam" id="TIGR02485">
    <property type="entry name" value="CobZ_N-term"/>
    <property type="match status" value="1"/>
</dbReference>
<evidence type="ECO:0000259" key="5">
    <source>
        <dbReference type="Pfam" id="PF00890"/>
    </source>
</evidence>
<name>A0A6G7VCM0_9GAMM</name>
<proteinExistence type="predicted"/>
<organism evidence="6 7">
    <name type="scientific">Caldichromatium japonicum</name>
    <dbReference type="NCBI Taxonomy" id="2699430"/>
    <lineage>
        <taxon>Bacteria</taxon>
        <taxon>Pseudomonadati</taxon>
        <taxon>Pseudomonadota</taxon>
        <taxon>Gammaproteobacteria</taxon>
        <taxon>Chromatiales</taxon>
        <taxon>Chromatiaceae</taxon>
        <taxon>Caldichromatium</taxon>
    </lineage>
</organism>
<dbReference type="InterPro" id="IPR027477">
    <property type="entry name" value="Succ_DH/fumarate_Rdtase_cat_sf"/>
</dbReference>
<dbReference type="KEGG" id="cjap:GWK36_05940"/>
<dbReference type="RefSeq" id="WP_166270363.1">
    <property type="nucleotide sequence ID" value="NZ_CP048029.1"/>
</dbReference>
<reference evidence="7" key="1">
    <citation type="submission" date="2020-01" db="EMBL/GenBank/DDBJ databases">
        <title>Caldichromatium gen. nov., sp. nov., a thermophilic purple sulfur bacterium member of the family Chromatiaceae isolated from Nakabusa hot spring, Japan.</title>
        <authorList>
            <person name="Saini M.K."/>
            <person name="Hanada S."/>
            <person name="Tank M."/>
        </authorList>
    </citation>
    <scope>NUCLEOTIDE SEQUENCE [LARGE SCALE GENOMIC DNA]</scope>
    <source>
        <strain evidence="7">No.7</strain>
    </source>
</reference>
<dbReference type="Gene3D" id="3.50.50.60">
    <property type="entry name" value="FAD/NAD(P)-binding domain"/>
    <property type="match status" value="1"/>
</dbReference>
<evidence type="ECO:0000256" key="2">
    <source>
        <dbReference type="ARBA" id="ARBA00022630"/>
    </source>
</evidence>
<evidence type="ECO:0000256" key="1">
    <source>
        <dbReference type="ARBA" id="ARBA00001974"/>
    </source>
</evidence>
<gene>
    <name evidence="6" type="primary">tcuA</name>
    <name evidence="6" type="ORF">GWK36_05940</name>
</gene>
<evidence type="ECO:0000256" key="3">
    <source>
        <dbReference type="ARBA" id="ARBA00022827"/>
    </source>
</evidence>
<accession>A0A6G7VCM0</accession>
<dbReference type="InterPro" id="IPR036188">
    <property type="entry name" value="FAD/NAD-bd_sf"/>
</dbReference>
<keyword evidence="7" id="KW-1185">Reference proteome</keyword>
<keyword evidence="3" id="KW-0274">FAD</keyword>
<dbReference type="SUPFAM" id="SSF51905">
    <property type="entry name" value="FAD/NAD(P)-binding domain"/>
    <property type="match status" value="1"/>
</dbReference>
<sequence>MRRQCTDIDVLVIGGGAAALAAAIEARRIGCSVLLAERAPCHLRGGNTRHARNLRLAHLAPTPFSPGAYPPATFWSELQRATQNTADPLLGQRLVEGSLAIADWLQGAGVPLQPIAGHRLPESQRTVFLLGGGKTLVQRLYAHAKHLGIEIRYETEVTDPLLTGGRLLEVCCRKAEYKQLRPRAVIACCGGAQANRAWLARHWGEAADGFINRGSPWVTGEFLAALLEQGAQAVGDPRGAYLVAVDGRSPADDGGIVTRIRGIPEGIVVDQEGRRREDEGGDTASTRYALWGRRLADWPRQIGYLLLDARGLRAAPPALYPPISAATLGELAIQLGIDPEALRLTLDAYHAAIRPPRAPGDDWQALGLLPPKTRRAYPLVEPPFHAYPLRPGITFTAQGLAVGPDTRVRLANGGVVENLFAAGMIMAPNLIPQGYLSGLALTIGLVFGRIAGSEAARYVRC</sequence>
<dbReference type="Pfam" id="PF00890">
    <property type="entry name" value="FAD_binding_2"/>
    <property type="match status" value="1"/>
</dbReference>
<comment type="cofactor">
    <cofactor evidence="1">
        <name>FAD</name>
        <dbReference type="ChEBI" id="CHEBI:57692"/>
    </cofactor>
</comment>
<dbReference type="PANTHER" id="PTHR43400:SF7">
    <property type="entry name" value="FAD-DEPENDENT OXIDOREDUCTASE 2 FAD BINDING DOMAIN-CONTAINING PROTEIN"/>
    <property type="match status" value="1"/>
</dbReference>
<dbReference type="PRINTS" id="PR00411">
    <property type="entry name" value="PNDRDTASEI"/>
</dbReference>
<dbReference type="Proteomes" id="UP000502699">
    <property type="component" value="Chromosome"/>
</dbReference>
<dbReference type="NCBIfam" id="NF006130">
    <property type="entry name" value="PRK08274.1"/>
    <property type="match status" value="1"/>
</dbReference>
<evidence type="ECO:0000256" key="4">
    <source>
        <dbReference type="ARBA" id="ARBA00023002"/>
    </source>
</evidence>
<evidence type="ECO:0000313" key="6">
    <source>
        <dbReference type="EMBL" id="QIK37598.1"/>
    </source>
</evidence>
<dbReference type="Gene3D" id="3.90.700.10">
    <property type="entry name" value="Succinate dehydrogenase/fumarate reductase flavoprotein, catalytic domain"/>
    <property type="match status" value="1"/>
</dbReference>
<dbReference type="EMBL" id="CP048029">
    <property type="protein sequence ID" value="QIK37598.1"/>
    <property type="molecule type" value="Genomic_DNA"/>
</dbReference>
<dbReference type="InterPro" id="IPR050315">
    <property type="entry name" value="FAD-oxidoreductase_2"/>
</dbReference>
<keyword evidence="4" id="KW-0560">Oxidoreductase</keyword>
<dbReference type="SUPFAM" id="SSF56425">
    <property type="entry name" value="Succinate dehydrogenase/fumarate reductase flavoprotein, catalytic domain"/>
    <property type="match status" value="1"/>
</dbReference>
<dbReference type="InterPro" id="IPR003953">
    <property type="entry name" value="FAD-dep_OxRdtase_2_FAD-bd"/>
</dbReference>
<dbReference type="PANTHER" id="PTHR43400">
    <property type="entry name" value="FUMARATE REDUCTASE"/>
    <property type="match status" value="1"/>
</dbReference>
<evidence type="ECO:0000313" key="7">
    <source>
        <dbReference type="Proteomes" id="UP000502699"/>
    </source>
</evidence>
<protein>
    <submittedName>
        <fullName evidence="6">FAD-dependent tricarballylate dehydrogenase TcuA</fullName>
    </submittedName>
</protein>
<feature type="domain" description="FAD-dependent oxidoreductase 2 FAD-binding" evidence="5">
    <location>
        <begin position="9"/>
        <end position="426"/>
    </location>
</feature>